<dbReference type="Pfam" id="PF12079">
    <property type="entry name" value="DUF3558"/>
    <property type="match status" value="1"/>
</dbReference>
<evidence type="ECO:0008006" key="5">
    <source>
        <dbReference type="Google" id="ProtNLM"/>
    </source>
</evidence>
<evidence type="ECO:0000256" key="2">
    <source>
        <dbReference type="SAM" id="SignalP"/>
    </source>
</evidence>
<organism evidence="3 4">
    <name type="scientific">Amycolatopsis deserti</name>
    <dbReference type="NCBI Taxonomy" id="185696"/>
    <lineage>
        <taxon>Bacteria</taxon>
        <taxon>Bacillati</taxon>
        <taxon>Actinomycetota</taxon>
        <taxon>Actinomycetes</taxon>
        <taxon>Pseudonocardiales</taxon>
        <taxon>Pseudonocardiaceae</taxon>
        <taxon>Amycolatopsis</taxon>
    </lineage>
</organism>
<name>A0ABQ3ITQ1_9PSEU</name>
<dbReference type="PROSITE" id="PS51257">
    <property type="entry name" value="PROKAR_LIPOPROTEIN"/>
    <property type="match status" value="1"/>
</dbReference>
<dbReference type="EMBL" id="BNAU01000002">
    <property type="protein sequence ID" value="GHE93512.1"/>
    <property type="molecule type" value="Genomic_DNA"/>
</dbReference>
<feature type="signal peptide" evidence="2">
    <location>
        <begin position="1"/>
        <end position="23"/>
    </location>
</feature>
<keyword evidence="4" id="KW-1185">Reference proteome</keyword>
<dbReference type="Proteomes" id="UP000605897">
    <property type="component" value="Unassembled WGS sequence"/>
</dbReference>
<dbReference type="RefSeq" id="WP_191244906.1">
    <property type="nucleotide sequence ID" value="NZ_BNAU01000002.1"/>
</dbReference>
<proteinExistence type="predicted"/>
<dbReference type="InterPro" id="IPR024520">
    <property type="entry name" value="DUF3558"/>
</dbReference>
<gene>
    <name evidence="3" type="ORF">GCM10017786_27850</name>
</gene>
<sequence>MSIRTRIAHAVTGVACLILVATGCTTTVPGTASPASVTNTTSGADVFAGLDACRVLDQLNSGQGFEPGENKSRRNECTASKPGSAANSLVLDPVQGLSEFAQSNKTVVETSINGRAAMQADIPTGGCAIAIEVAEHARAVVLFTLSSGTRDPQACVDARAFAERLEPLLPKVP</sequence>
<evidence type="ECO:0000313" key="4">
    <source>
        <dbReference type="Proteomes" id="UP000605897"/>
    </source>
</evidence>
<feature type="chain" id="PRO_5046461987" description="DUF3558 domain-containing protein" evidence="2">
    <location>
        <begin position="24"/>
        <end position="173"/>
    </location>
</feature>
<protein>
    <recommendedName>
        <fullName evidence="5">DUF3558 domain-containing protein</fullName>
    </recommendedName>
</protein>
<reference evidence="4" key="1">
    <citation type="journal article" date="2019" name="Int. J. Syst. Evol. Microbiol.">
        <title>The Global Catalogue of Microorganisms (GCM) 10K type strain sequencing project: providing services to taxonomists for standard genome sequencing and annotation.</title>
        <authorList>
            <consortium name="The Broad Institute Genomics Platform"/>
            <consortium name="The Broad Institute Genome Sequencing Center for Infectious Disease"/>
            <person name="Wu L."/>
            <person name="Ma J."/>
        </authorList>
    </citation>
    <scope>NUCLEOTIDE SEQUENCE [LARGE SCALE GENOMIC DNA]</scope>
    <source>
        <strain evidence="4">CGMCC 4.7677</strain>
    </source>
</reference>
<evidence type="ECO:0000256" key="1">
    <source>
        <dbReference type="SAM" id="MobiDB-lite"/>
    </source>
</evidence>
<comment type="caution">
    <text evidence="3">The sequence shown here is derived from an EMBL/GenBank/DDBJ whole genome shotgun (WGS) entry which is preliminary data.</text>
</comment>
<evidence type="ECO:0000313" key="3">
    <source>
        <dbReference type="EMBL" id="GHE93512.1"/>
    </source>
</evidence>
<feature type="region of interest" description="Disordered" evidence="1">
    <location>
        <begin position="63"/>
        <end position="84"/>
    </location>
</feature>
<keyword evidence="2" id="KW-0732">Signal</keyword>
<accession>A0ABQ3ITQ1</accession>